<reference evidence="8 9" key="1">
    <citation type="submission" date="2020-08" db="EMBL/GenBank/DDBJ databases">
        <title>Genomic Encyclopedia of Type Strains, Phase IV (KMG-IV): sequencing the most valuable type-strain genomes for metagenomic binning, comparative biology and taxonomic classification.</title>
        <authorList>
            <person name="Goeker M."/>
        </authorList>
    </citation>
    <scope>NUCLEOTIDE SEQUENCE [LARGE SCALE GENOMIC DNA]</scope>
    <source>
        <strain evidence="8 9">DSM 45385</strain>
    </source>
</reference>
<dbReference type="AlphaFoldDB" id="A0A7W8A9E8"/>
<proteinExistence type="inferred from homology"/>
<accession>A0A7W8A9E8</accession>
<gene>
    <name evidence="8" type="ORF">HNR40_007522</name>
</gene>
<dbReference type="PANTHER" id="PTHR42711:SF5">
    <property type="entry name" value="ABC TRANSPORTER ATP-BINDING PROTEIN NATA"/>
    <property type="match status" value="1"/>
</dbReference>
<dbReference type="GO" id="GO:0005524">
    <property type="term" value="F:ATP binding"/>
    <property type="evidence" value="ECO:0007669"/>
    <property type="project" value="UniProtKB-KW"/>
</dbReference>
<keyword evidence="9" id="KW-1185">Reference proteome</keyword>
<evidence type="ECO:0000256" key="2">
    <source>
        <dbReference type="ARBA" id="ARBA00005417"/>
    </source>
</evidence>
<dbReference type="InterPro" id="IPR017871">
    <property type="entry name" value="ABC_transporter-like_CS"/>
</dbReference>
<dbReference type="SMART" id="SM00382">
    <property type="entry name" value="AAA"/>
    <property type="match status" value="1"/>
</dbReference>
<dbReference type="GO" id="GO:0005886">
    <property type="term" value="C:plasma membrane"/>
    <property type="evidence" value="ECO:0007669"/>
    <property type="project" value="UniProtKB-SubCell"/>
</dbReference>
<dbReference type="PANTHER" id="PTHR42711">
    <property type="entry name" value="ABC TRANSPORTER ATP-BINDING PROTEIN"/>
    <property type="match status" value="1"/>
</dbReference>
<keyword evidence="5" id="KW-0067">ATP-binding</keyword>
<dbReference type="InterPro" id="IPR003439">
    <property type="entry name" value="ABC_transporter-like_ATP-bd"/>
</dbReference>
<evidence type="ECO:0000313" key="9">
    <source>
        <dbReference type="Proteomes" id="UP000568380"/>
    </source>
</evidence>
<sequence length="314" mass="33842">MSAAPIVTARSLTKSYPGMTGPAVDALTFDLLEGTVAGLLGPNGAGKTTLVKILCGVTGPSGGQVSVLGGDPFHDATKVKPHLAVVHQSMPVDNMLPAIDNIRIAVAFRGLRWRSARARVEELLVQFGLEGVTQQLAFTLSGGQRRRLQLVRALLVVPRLLMLDEPSAGLDVQGRRQMWEAIGKLTSEHGTTVIWTSHHLEEIERNCGRVLIMDHGGLIRDDTPAVLVREYGQRSVRLRLPDPADRARLAALLPPGAVADGDREEIEMGADGDLTAVIELVREAAGRGAAIEFRVPSLEDAYVALVDRRREELA</sequence>
<evidence type="ECO:0000256" key="5">
    <source>
        <dbReference type="ARBA" id="ARBA00022840"/>
    </source>
</evidence>
<name>A0A7W8A9E8_9ACTN</name>
<dbReference type="GO" id="GO:0046677">
    <property type="term" value="P:response to antibiotic"/>
    <property type="evidence" value="ECO:0007669"/>
    <property type="project" value="UniProtKB-KW"/>
</dbReference>
<evidence type="ECO:0000256" key="3">
    <source>
        <dbReference type="ARBA" id="ARBA00022448"/>
    </source>
</evidence>
<keyword evidence="6" id="KW-0046">Antibiotic resistance</keyword>
<evidence type="ECO:0000256" key="4">
    <source>
        <dbReference type="ARBA" id="ARBA00022741"/>
    </source>
</evidence>
<feature type="domain" description="ABC transporter" evidence="7">
    <location>
        <begin position="7"/>
        <end position="240"/>
    </location>
</feature>
<comment type="caution">
    <text evidence="8">The sequence shown here is derived from an EMBL/GenBank/DDBJ whole genome shotgun (WGS) entry which is preliminary data.</text>
</comment>
<dbReference type="Pfam" id="PF00005">
    <property type="entry name" value="ABC_tran"/>
    <property type="match status" value="1"/>
</dbReference>
<dbReference type="EMBL" id="JACHIN010000012">
    <property type="protein sequence ID" value="MBB5082027.1"/>
    <property type="molecule type" value="Genomic_DNA"/>
</dbReference>
<dbReference type="InterPro" id="IPR003593">
    <property type="entry name" value="AAA+_ATPase"/>
</dbReference>
<keyword evidence="3" id="KW-0813">Transport</keyword>
<dbReference type="InterPro" id="IPR027417">
    <property type="entry name" value="P-loop_NTPase"/>
</dbReference>
<dbReference type="SUPFAM" id="SSF52540">
    <property type="entry name" value="P-loop containing nucleoside triphosphate hydrolases"/>
    <property type="match status" value="1"/>
</dbReference>
<dbReference type="InterPro" id="IPR050763">
    <property type="entry name" value="ABC_transporter_ATP-binding"/>
</dbReference>
<comment type="similarity">
    <text evidence="2">Belongs to the ABC transporter superfamily.</text>
</comment>
<evidence type="ECO:0000256" key="6">
    <source>
        <dbReference type="ARBA" id="ARBA00023251"/>
    </source>
</evidence>
<dbReference type="Gene3D" id="3.40.50.300">
    <property type="entry name" value="P-loop containing nucleotide triphosphate hydrolases"/>
    <property type="match status" value="1"/>
</dbReference>
<dbReference type="Proteomes" id="UP000568380">
    <property type="component" value="Unassembled WGS sequence"/>
</dbReference>
<dbReference type="PROSITE" id="PS00211">
    <property type="entry name" value="ABC_TRANSPORTER_1"/>
    <property type="match status" value="1"/>
</dbReference>
<evidence type="ECO:0000313" key="8">
    <source>
        <dbReference type="EMBL" id="MBB5082027.1"/>
    </source>
</evidence>
<organism evidence="8 9">
    <name type="scientific">Nonomuraea endophytica</name>
    <dbReference type="NCBI Taxonomy" id="714136"/>
    <lineage>
        <taxon>Bacteria</taxon>
        <taxon>Bacillati</taxon>
        <taxon>Actinomycetota</taxon>
        <taxon>Actinomycetes</taxon>
        <taxon>Streptosporangiales</taxon>
        <taxon>Streptosporangiaceae</taxon>
        <taxon>Nonomuraea</taxon>
    </lineage>
</organism>
<evidence type="ECO:0000256" key="1">
    <source>
        <dbReference type="ARBA" id="ARBA00004202"/>
    </source>
</evidence>
<comment type="subcellular location">
    <subcellularLocation>
        <location evidence="1">Cell membrane</location>
        <topology evidence="1">Peripheral membrane protein</topology>
    </subcellularLocation>
</comment>
<evidence type="ECO:0000259" key="7">
    <source>
        <dbReference type="PROSITE" id="PS50893"/>
    </source>
</evidence>
<dbReference type="PROSITE" id="PS50893">
    <property type="entry name" value="ABC_TRANSPORTER_2"/>
    <property type="match status" value="1"/>
</dbReference>
<dbReference type="GO" id="GO:0016887">
    <property type="term" value="F:ATP hydrolysis activity"/>
    <property type="evidence" value="ECO:0007669"/>
    <property type="project" value="InterPro"/>
</dbReference>
<keyword evidence="4" id="KW-0547">Nucleotide-binding</keyword>
<protein>
    <submittedName>
        <fullName evidence="8">ABC-type multidrug transport system ATPase subunit</fullName>
    </submittedName>
</protein>
<dbReference type="RefSeq" id="WP_221341304.1">
    <property type="nucleotide sequence ID" value="NZ_JACHIN010000012.1"/>
</dbReference>